<evidence type="ECO:0000313" key="3">
    <source>
        <dbReference type="Proteomes" id="UP001055439"/>
    </source>
</evidence>
<dbReference type="Gene3D" id="3.40.50.620">
    <property type="entry name" value="HUPs"/>
    <property type="match status" value="1"/>
</dbReference>
<dbReference type="InterPro" id="IPR044187">
    <property type="entry name" value="At3g01520-like_plant"/>
</dbReference>
<proteinExistence type="predicted"/>
<dbReference type="GO" id="GO:0016208">
    <property type="term" value="F:AMP binding"/>
    <property type="evidence" value="ECO:0007669"/>
    <property type="project" value="TreeGrafter"/>
</dbReference>
<dbReference type="SUPFAM" id="SSF52402">
    <property type="entry name" value="Adenine nucleotide alpha hydrolases-like"/>
    <property type="match status" value="1"/>
</dbReference>
<dbReference type="FunFam" id="3.40.50.620:FF:000142">
    <property type="entry name" value="Universal stress protein A-like protein"/>
    <property type="match status" value="1"/>
</dbReference>
<dbReference type="Proteomes" id="UP001055439">
    <property type="component" value="Chromosome 8"/>
</dbReference>
<dbReference type="EMBL" id="CP097510">
    <property type="protein sequence ID" value="URE35694.1"/>
    <property type="molecule type" value="Genomic_DNA"/>
</dbReference>
<dbReference type="InterPro" id="IPR006016">
    <property type="entry name" value="UspA"/>
</dbReference>
<sequence>MADYFSLHYGQQKGFDDMDSIYASPDDFQSMNQKEKIRGIHLLQYFVEHSHQLGIQCEAWIRKGDPKEVICQEVKKVQPDMLVVGSRGLGPFQRVFVGTVSEYLVKHVDCPVVTIKRKADEAPYDPIDD</sequence>
<reference evidence="2" key="1">
    <citation type="submission" date="2022-05" db="EMBL/GenBank/DDBJ databases">
        <title>The Musa troglodytarum L. genome provides insights into the mechanism of non-climacteric behaviour and enrichment of carotenoids.</title>
        <authorList>
            <person name="Wang J."/>
        </authorList>
    </citation>
    <scope>NUCLEOTIDE SEQUENCE</scope>
    <source>
        <tissue evidence="2">Leaf</tissue>
    </source>
</reference>
<dbReference type="AlphaFoldDB" id="A0A9E7HT39"/>
<dbReference type="PANTHER" id="PTHR47710">
    <property type="entry name" value="ADENINE NUCLEOTIDE ALPHA HYDROLASES-LIKE SUPERFAMILY PROTEIN"/>
    <property type="match status" value="1"/>
</dbReference>
<dbReference type="InterPro" id="IPR014729">
    <property type="entry name" value="Rossmann-like_a/b/a_fold"/>
</dbReference>
<protein>
    <submittedName>
        <fullName evidence="2">Universal stress protein</fullName>
    </submittedName>
</protein>
<evidence type="ECO:0000259" key="1">
    <source>
        <dbReference type="Pfam" id="PF00582"/>
    </source>
</evidence>
<accession>A0A9E7HT39</accession>
<dbReference type="OrthoDB" id="843225at2759"/>
<evidence type="ECO:0000313" key="2">
    <source>
        <dbReference type="EMBL" id="URE35694.1"/>
    </source>
</evidence>
<keyword evidence="3" id="KW-1185">Reference proteome</keyword>
<dbReference type="PANTHER" id="PTHR47710:SF1">
    <property type="entry name" value="ADENINE NUCLEOTIDE ALPHA HYDROLASES-LIKE SUPERFAMILY PROTEIN"/>
    <property type="match status" value="1"/>
</dbReference>
<dbReference type="InterPro" id="IPR006015">
    <property type="entry name" value="Universal_stress_UspA"/>
</dbReference>
<gene>
    <name evidence="2" type="ORF">MUK42_06225</name>
</gene>
<dbReference type="PRINTS" id="PR01438">
    <property type="entry name" value="UNVRSLSTRESS"/>
</dbReference>
<dbReference type="Pfam" id="PF00582">
    <property type="entry name" value="Usp"/>
    <property type="match status" value="1"/>
</dbReference>
<organism evidence="2 3">
    <name type="scientific">Musa troglodytarum</name>
    <name type="common">fe'i banana</name>
    <dbReference type="NCBI Taxonomy" id="320322"/>
    <lineage>
        <taxon>Eukaryota</taxon>
        <taxon>Viridiplantae</taxon>
        <taxon>Streptophyta</taxon>
        <taxon>Embryophyta</taxon>
        <taxon>Tracheophyta</taxon>
        <taxon>Spermatophyta</taxon>
        <taxon>Magnoliopsida</taxon>
        <taxon>Liliopsida</taxon>
        <taxon>Zingiberales</taxon>
        <taxon>Musaceae</taxon>
        <taxon>Musa</taxon>
    </lineage>
</organism>
<dbReference type="CDD" id="cd23659">
    <property type="entry name" value="USP_At3g01520-like"/>
    <property type="match status" value="1"/>
</dbReference>
<name>A0A9E7HT39_9LILI</name>
<feature type="domain" description="UspA" evidence="1">
    <location>
        <begin position="46"/>
        <end position="116"/>
    </location>
</feature>